<dbReference type="GO" id="GO:0019700">
    <property type="term" value="P:organic phosphonate catabolic process"/>
    <property type="evidence" value="ECO:0007669"/>
    <property type="project" value="InterPro"/>
</dbReference>
<dbReference type="RefSeq" id="WP_047884694.1">
    <property type="nucleotide sequence ID" value="NZ_LDOU01000006.1"/>
</dbReference>
<dbReference type="PIRSF" id="PIRSF038971">
    <property type="entry name" value="PhnM"/>
    <property type="match status" value="1"/>
</dbReference>
<protein>
    <submittedName>
        <fullName evidence="2">Phosphonate metabolism protein PhnM</fullName>
    </submittedName>
</protein>
<dbReference type="NCBIfam" id="NF011981">
    <property type="entry name" value="PRK15446.1-2"/>
    <property type="match status" value="1"/>
</dbReference>
<dbReference type="Gene3D" id="2.30.40.10">
    <property type="entry name" value="Urease, subunit C, domain 1"/>
    <property type="match status" value="1"/>
</dbReference>
<dbReference type="OrthoDB" id="9785413at2"/>
<dbReference type="InterPro" id="IPR006680">
    <property type="entry name" value="Amidohydro-rel"/>
</dbReference>
<proteinExistence type="predicted"/>
<dbReference type="InterPro" id="IPR032466">
    <property type="entry name" value="Metal_Hydrolase"/>
</dbReference>
<accession>A0A0J1HG20</accession>
<name>A0A0J1HG20_9GAMM</name>
<dbReference type="SUPFAM" id="SSF51338">
    <property type="entry name" value="Composite domain of metallo-dependent hydrolases"/>
    <property type="match status" value="1"/>
</dbReference>
<dbReference type="InterPro" id="IPR012696">
    <property type="entry name" value="PhnM"/>
</dbReference>
<dbReference type="InterPro" id="IPR011059">
    <property type="entry name" value="Metal-dep_hydrolase_composite"/>
</dbReference>
<dbReference type="Proteomes" id="UP000035909">
    <property type="component" value="Unassembled WGS sequence"/>
</dbReference>
<comment type="caution">
    <text evidence="2">The sequence shown here is derived from an EMBL/GenBank/DDBJ whole genome shotgun (WGS) entry which is preliminary data.</text>
</comment>
<reference evidence="2 3" key="1">
    <citation type="submission" date="2015-05" db="EMBL/GenBank/DDBJ databases">
        <title>Photobacterium galathea sp. nov.</title>
        <authorList>
            <person name="Machado H."/>
            <person name="Gram L."/>
        </authorList>
    </citation>
    <scope>NUCLEOTIDE SEQUENCE [LARGE SCALE GENOMIC DNA]</scope>
    <source>
        <strain evidence="2 3">DSM 22954</strain>
    </source>
</reference>
<dbReference type="PANTHER" id="PTHR43135">
    <property type="entry name" value="ALPHA-D-RIBOSE 1-METHYLPHOSPHONATE 5-TRIPHOSPHATE DIPHOSPHATASE"/>
    <property type="match status" value="1"/>
</dbReference>
<gene>
    <name evidence="2" type="ORF">ABT57_08340</name>
</gene>
<evidence type="ECO:0000259" key="1">
    <source>
        <dbReference type="Pfam" id="PF01979"/>
    </source>
</evidence>
<dbReference type="CDD" id="cd01306">
    <property type="entry name" value="PhnM"/>
    <property type="match status" value="1"/>
</dbReference>
<feature type="domain" description="Amidohydrolase-related" evidence="1">
    <location>
        <begin position="46"/>
        <end position="373"/>
    </location>
</feature>
<dbReference type="PATRIC" id="fig|320778.3.peg.1810"/>
<dbReference type="SUPFAM" id="SSF51556">
    <property type="entry name" value="Metallo-dependent hydrolases"/>
    <property type="match status" value="1"/>
</dbReference>
<evidence type="ECO:0000313" key="2">
    <source>
        <dbReference type="EMBL" id="KLV10529.1"/>
    </source>
</evidence>
<dbReference type="NCBIfam" id="TIGR02318">
    <property type="entry name" value="phosphono_phnM"/>
    <property type="match status" value="1"/>
</dbReference>
<dbReference type="EMBL" id="LDOU01000006">
    <property type="protein sequence ID" value="KLV10529.1"/>
    <property type="molecule type" value="Genomic_DNA"/>
</dbReference>
<dbReference type="Pfam" id="PF01979">
    <property type="entry name" value="Amidohydro_1"/>
    <property type="match status" value="1"/>
</dbReference>
<dbReference type="STRING" id="320778.ABT57_08340"/>
<dbReference type="NCBIfam" id="NF011990">
    <property type="entry name" value="PRK15446.2-6"/>
    <property type="match status" value="1"/>
</dbReference>
<dbReference type="GO" id="GO:0016810">
    <property type="term" value="F:hydrolase activity, acting on carbon-nitrogen (but not peptide) bonds"/>
    <property type="evidence" value="ECO:0007669"/>
    <property type="project" value="InterPro"/>
</dbReference>
<evidence type="ECO:0000313" key="3">
    <source>
        <dbReference type="Proteomes" id="UP000035909"/>
    </source>
</evidence>
<dbReference type="NCBIfam" id="NF011987">
    <property type="entry name" value="PRK15446.2-3"/>
    <property type="match status" value="1"/>
</dbReference>
<sequence length="376" mass="41198">MILTNAKLVLLNEVMDGTLYIEDGKISRIEAGRCERDAAIDCRGDYLIPGLVELHTDHMEKFFNPRPNAEWPARSALTSFDAVCAASGITTVLDAVTVGYVNDGGTRLANLSRMVEAVKHAADYRCRVDHLLHLRCEVPNVSTVELFESLFDPDIVKLVSIMDHSPGQRQFATLAQYRAYYQKKYGWDDSTMAKFEAEQTESARLYSAVNRQAIVAKCREAGVPMASHDDGLESHVMESKQDGMVVAEFPTTLDAARTSHQQGLKVLMGAPNVVRGGSHSGNIAAYKLAALGVLDILSSDYYPASLLQAAFQIADMENGYDLAGAIALVTANPAEALGMRDRGQLEAGRMADVVRVELDQGFPMVKQVYKNGQQIY</sequence>
<dbReference type="NCBIfam" id="NF011984">
    <property type="entry name" value="PRK15446.1-5"/>
    <property type="match status" value="1"/>
</dbReference>
<dbReference type="Gene3D" id="3.20.20.140">
    <property type="entry name" value="Metal-dependent hydrolases"/>
    <property type="match status" value="2"/>
</dbReference>
<keyword evidence="3" id="KW-1185">Reference proteome</keyword>
<dbReference type="InterPro" id="IPR051781">
    <property type="entry name" value="Metallo-dep_Hydrolase"/>
</dbReference>
<organism evidence="2 3">
    <name type="scientific">Photobacterium ganghwense</name>
    <dbReference type="NCBI Taxonomy" id="320778"/>
    <lineage>
        <taxon>Bacteria</taxon>
        <taxon>Pseudomonadati</taxon>
        <taxon>Pseudomonadota</taxon>
        <taxon>Gammaproteobacteria</taxon>
        <taxon>Vibrionales</taxon>
        <taxon>Vibrionaceae</taxon>
        <taxon>Photobacterium</taxon>
    </lineage>
</organism>
<dbReference type="AlphaFoldDB" id="A0A0J1HG20"/>
<dbReference type="PANTHER" id="PTHR43135:SF3">
    <property type="entry name" value="ALPHA-D-RIBOSE 1-METHYLPHOSPHONATE 5-TRIPHOSPHATE DIPHOSPHATASE"/>
    <property type="match status" value="1"/>
</dbReference>